<dbReference type="RefSeq" id="XP_036636717.1">
    <property type="nucleotide sequence ID" value="XM_036770872.1"/>
</dbReference>
<feature type="region of interest" description="Disordered" evidence="1">
    <location>
        <begin position="1"/>
        <end position="104"/>
    </location>
</feature>
<proteinExistence type="predicted"/>
<name>A0A8H7DYH6_PLEOS</name>
<evidence type="ECO:0000256" key="1">
    <source>
        <dbReference type="SAM" id="MobiDB-lite"/>
    </source>
</evidence>
<reference evidence="2" key="1">
    <citation type="submission" date="2019-07" db="EMBL/GenBank/DDBJ databases">
        <authorList>
            <person name="Palmer J.M."/>
        </authorList>
    </citation>
    <scope>NUCLEOTIDE SEQUENCE</scope>
    <source>
        <strain evidence="2">PC9</strain>
    </source>
</reference>
<dbReference type="GeneID" id="59371062"/>
<dbReference type="AlphaFoldDB" id="A0A8H7DYH6"/>
<keyword evidence="3" id="KW-1185">Reference proteome</keyword>
<organism evidence="2 3">
    <name type="scientific">Pleurotus ostreatus</name>
    <name type="common">Oyster mushroom</name>
    <name type="synonym">White-rot fungus</name>
    <dbReference type="NCBI Taxonomy" id="5322"/>
    <lineage>
        <taxon>Eukaryota</taxon>
        <taxon>Fungi</taxon>
        <taxon>Dikarya</taxon>
        <taxon>Basidiomycota</taxon>
        <taxon>Agaricomycotina</taxon>
        <taxon>Agaricomycetes</taxon>
        <taxon>Agaricomycetidae</taxon>
        <taxon>Agaricales</taxon>
        <taxon>Pleurotineae</taxon>
        <taxon>Pleurotaceae</taxon>
        <taxon>Pleurotus</taxon>
    </lineage>
</organism>
<evidence type="ECO:0000313" key="2">
    <source>
        <dbReference type="EMBL" id="KAF7440873.1"/>
    </source>
</evidence>
<dbReference type="VEuPathDB" id="FungiDB:PC9H_001221"/>
<gene>
    <name evidence="2" type="ORF">PC9H_001221</name>
</gene>
<evidence type="ECO:0000313" key="3">
    <source>
        <dbReference type="Proteomes" id="UP000623687"/>
    </source>
</evidence>
<comment type="caution">
    <text evidence="2">The sequence shown here is derived from an EMBL/GenBank/DDBJ whole genome shotgun (WGS) entry which is preliminary data.</text>
</comment>
<dbReference type="EMBL" id="JACETU010000001">
    <property type="protein sequence ID" value="KAF7440873.1"/>
    <property type="molecule type" value="Genomic_DNA"/>
</dbReference>
<protein>
    <submittedName>
        <fullName evidence="2">Uncharacterized protein</fullName>
    </submittedName>
</protein>
<accession>A0A8H7DYH6</accession>
<dbReference type="Proteomes" id="UP000623687">
    <property type="component" value="Unassembled WGS sequence"/>
</dbReference>
<feature type="compositionally biased region" description="Acidic residues" evidence="1">
    <location>
        <begin position="42"/>
        <end position="80"/>
    </location>
</feature>
<sequence length="303" mass="35064">MPPPDPHSSAYTRLRKRKRHTSPTAHDVLPPAIRPRTVVEIEGPDVQDELDVENDSDVPSEPDVENDPDTEDPDTEDNTTELDSRSAESETDTEEEDSRFAPDHYGPGLHYFTVDCQQADWKMHKRVCQLVSAEPHARAMVRFNYRYGHYIHALALFMFGYCDLMAGPRRDEIWKKRVNTHAVVLHVRQHGYTDSHHPYHDYHYSSCYLFPIKLLNIIEEGCRARAEALLQIRQEEKTCIVVIMFEDKVSFSLGARAFLHKVDEFEINQYARTSTYNAPHSFRRILLHKARKATPVSVVESHI</sequence>